<dbReference type="PANTHER" id="PTHR30534:SF0">
    <property type="entry name" value="FLAGELLAR MOTOR SWITCH PROTEIN FLIG"/>
    <property type="match status" value="1"/>
</dbReference>
<evidence type="ECO:0000313" key="14">
    <source>
        <dbReference type="Proteomes" id="UP001204798"/>
    </source>
</evidence>
<feature type="domain" description="Flagellar motor switch protein FliG N-terminal" evidence="12">
    <location>
        <begin position="17"/>
        <end position="112"/>
    </location>
</feature>
<dbReference type="PRINTS" id="PR00954">
    <property type="entry name" value="FLGMOTORFLIG"/>
</dbReference>
<dbReference type="NCBIfam" id="TIGR00207">
    <property type="entry name" value="fliG"/>
    <property type="match status" value="1"/>
</dbReference>
<keyword evidence="14" id="KW-1185">Reference proteome</keyword>
<evidence type="ECO:0000256" key="6">
    <source>
        <dbReference type="ARBA" id="ARBA00022500"/>
    </source>
</evidence>
<evidence type="ECO:0000259" key="11">
    <source>
        <dbReference type="Pfam" id="PF14841"/>
    </source>
</evidence>
<feature type="domain" description="Flagellar motor switch protein FliG middle" evidence="11">
    <location>
        <begin position="135"/>
        <end position="204"/>
    </location>
</feature>
<comment type="subcellular location">
    <subcellularLocation>
        <location evidence="1">Bacterial flagellum basal body</location>
    </subcellularLocation>
    <subcellularLocation>
        <location evidence="2">Cell membrane</location>
        <topology evidence="2">Peripheral membrane protein</topology>
        <orientation evidence="2">Cytoplasmic side</orientation>
    </subcellularLocation>
</comment>
<evidence type="ECO:0000256" key="5">
    <source>
        <dbReference type="ARBA" id="ARBA00022475"/>
    </source>
</evidence>
<keyword evidence="13" id="KW-0966">Cell projection</keyword>
<gene>
    <name evidence="13" type="ORF">M2350_001768</name>
</gene>
<dbReference type="RefSeq" id="WP_259095706.1">
    <property type="nucleotide sequence ID" value="NZ_CP130454.1"/>
</dbReference>
<dbReference type="InterPro" id="IPR011002">
    <property type="entry name" value="FliG_a-hlx"/>
</dbReference>
<keyword evidence="6" id="KW-0145">Chemotaxis</keyword>
<evidence type="ECO:0000256" key="2">
    <source>
        <dbReference type="ARBA" id="ARBA00004413"/>
    </source>
</evidence>
<evidence type="ECO:0000256" key="3">
    <source>
        <dbReference type="ARBA" id="ARBA00010299"/>
    </source>
</evidence>
<keyword evidence="9" id="KW-0975">Bacterial flagellum</keyword>
<dbReference type="EMBL" id="JANUCP010000003">
    <property type="protein sequence ID" value="MCS3919355.1"/>
    <property type="molecule type" value="Genomic_DNA"/>
</dbReference>
<dbReference type="Gene3D" id="1.10.220.30">
    <property type="match status" value="3"/>
</dbReference>
<keyword evidence="7" id="KW-0283">Flagellar rotation</keyword>
<dbReference type="Pfam" id="PF14841">
    <property type="entry name" value="FliG_M"/>
    <property type="match status" value="1"/>
</dbReference>
<accession>A0ABT2EN26</accession>
<evidence type="ECO:0000256" key="8">
    <source>
        <dbReference type="ARBA" id="ARBA00023136"/>
    </source>
</evidence>
<dbReference type="InterPro" id="IPR028263">
    <property type="entry name" value="FliG_N"/>
</dbReference>
<keyword evidence="13" id="KW-0969">Cilium</keyword>
<dbReference type="PANTHER" id="PTHR30534">
    <property type="entry name" value="FLAGELLAR MOTOR SWITCH PROTEIN FLIG"/>
    <property type="match status" value="1"/>
</dbReference>
<name>A0ABT2EN26_9BACT</name>
<proteinExistence type="inferred from homology"/>
<keyword evidence="8" id="KW-0472">Membrane</keyword>
<evidence type="ECO:0000259" key="10">
    <source>
        <dbReference type="Pfam" id="PF01706"/>
    </source>
</evidence>
<evidence type="ECO:0000313" key="13">
    <source>
        <dbReference type="EMBL" id="MCS3919355.1"/>
    </source>
</evidence>
<reference evidence="13 14" key="1">
    <citation type="submission" date="2022-08" db="EMBL/GenBank/DDBJ databases">
        <title>Bacterial and archaeal communities from various locations to study Microbial Dark Matter (Phase II).</title>
        <authorList>
            <person name="Stepanauskas R."/>
        </authorList>
    </citation>
    <scope>NUCLEOTIDE SEQUENCE [LARGE SCALE GENOMIC DNA]</scope>
    <source>
        <strain evidence="13 14">PD1</strain>
    </source>
</reference>
<organism evidence="13 14">
    <name type="scientific">Candidatus Fervidibacter sacchari</name>
    <dbReference type="NCBI Taxonomy" id="1448929"/>
    <lineage>
        <taxon>Bacteria</taxon>
        <taxon>Candidatus Fervidibacterota</taxon>
        <taxon>Candidatus Fervidibacter</taxon>
    </lineage>
</organism>
<dbReference type="SUPFAM" id="SSF48029">
    <property type="entry name" value="FliG"/>
    <property type="match status" value="2"/>
</dbReference>
<dbReference type="Pfam" id="PF14842">
    <property type="entry name" value="FliG_N"/>
    <property type="match status" value="1"/>
</dbReference>
<dbReference type="InterPro" id="IPR000090">
    <property type="entry name" value="Flg_Motor_Flig"/>
</dbReference>
<dbReference type="Proteomes" id="UP001204798">
    <property type="component" value="Unassembled WGS sequence"/>
</dbReference>
<protein>
    <recommendedName>
        <fullName evidence="4">Flagellar motor switch protein FliG</fullName>
    </recommendedName>
</protein>
<keyword evidence="5" id="KW-1003">Cell membrane</keyword>
<dbReference type="InterPro" id="IPR023087">
    <property type="entry name" value="Flg_Motor_Flig_C"/>
</dbReference>
<evidence type="ECO:0000256" key="9">
    <source>
        <dbReference type="ARBA" id="ARBA00023143"/>
    </source>
</evidence>
<evidence type="ECO:0000256" key="7">
    <source>
        <dbReference type="ARBA" id="ARBA00022779"/>
    </source>
</evidence>
<sequence>MMEQRTLERTARQQRGLTGRRKAAILLSLLPPEEAAIVLKHLDETEVEILLSEMARLGVVADDTVQRLVEEGLQRLESQQPVATGGATKVRSLLIQAFGAQQGAALWSRLEALLKEPTPDRQDVELLSKLSAVPPQHLVELVRNENPQAIALLLGLLPPSHGAAILNELSPELRSEVALRLLITESPPEEVLDTLRKSLHDAIAPATQRTARFNGLQVLVQILSNLPREVMQEILANLEQQNPELAERVQQAMFTFEDLVKLDDRSLQRVLREVDMRELALALKGASEELKDKIFRNMSQRAAQILREEMDYMGPVRLRDVTAAQRRIVDIVRKLEEAGEVTIPRGGEEVLV</sequence>
<evidence type="ECO:0000256" key="4">
    <source>
        <dbReference type="ARBA" id="ARBA00021870"/>
    </source>
</evidence>
<dbReference type="InterPro" id="IPR032779">
    <property type="entry name" value="FliG_M"/>
</dbReference>
<comment type="similarity">
    <text evidence="3">Belongs to the FliG family.</text>
</comment>
<evidence type="ECO:0000259" key="12">
    <source>
        <dbReference type="Pfam" id="PF14842"/>
    </source>
</evidence>
<feature type="domain" description="Flagellar motor switch protein FliG C-terminal" evidence="10">
    <location>
        <begin position="237"/>
        <end position="343"/>
    </location>
</feature>
<keyword evidence="13" id="KW-0282">Flagellum</keyword>
<evidence type="ECO:0000256" key="1">
    <source>
        <dbReference type="ARBA" id="ARBA00004117"/>
    </source>
</evidence>
<dbReference type="PIRSF" id="PIRSF003161">
    <property type="entry name" value="FliG"/>
    <property type="match status" value="1"/>
</dbReference>
<dbReference type="Pfam" id="PF01706">
    <property type="entry name" value="FliG_C"/>
    <property type="match status" value="1"/>
</dbReference>
<comment type="caution">
    <text evidence="13">The sequence shown here is derived from an EMBL/GenBank/DDBJ whole genome shotgun (WGS) entry which is preliminary data.</text>
</comment>